<dbReference type="CDD" id="cd06420">
    <property type="entry name" value="GT2_Chondriotin_Pol_N"/>
    <property type="match status" value="1"/>
</dbReference>
<gene>
    <name evidence="4" type="ORF">DW888_06675</name>
</gene>
<dbReference type="EMBL" id="QSGO01000004">
    <property type="protein sequence ID" value="RHB36548.1"/>
    <property type="molecule type" value="Genomic_DNA"/>
</dbReference>
<dbReference type="InterPro" id="IPR001173">
    <property type="entry name" value="Glyco_trans_2-like"/>
</dbReference>
<dbReference type="InterPro" id="IPR050834">
    <property type="entry name" value="Glycosyltransf_2"/>
</dbReference>
<evidence type="ECO:0000313" key="4">
    <source>
        <dbReference type="EMBL" id="RHB36548.1"/>
    </source>
</evidence>
<name>A0A413VSI0_9BACE</name>
<dbReference type="PANTHER" id="PTHR43685:SF3">
    <property type="entry name" value="SLR2126 PROTEIN"/>
    <property type="match status" value="1"/>
</dbReference>
<dbReference type="Pfam" id="PF00535">
    <property type="entry name" value="Glycos_transf_2"/>
    <property type="match status" value="1"/>
</dbReference>
<dbReference type="SUPFAM" id="SSF53448">
    <property type="entry name" value="Nucleotide-diphospho-sugar transferases"/>
    <property type="match status" value="1"/>
</dbReference>
<dbReference type="Proteomes" id="UP000284379">
    <property type="component" value="Unassembled WGS sequence"/>
</dbReference>
<sequence>MKVSLIISTYNWPEALRLSLMTVLHQTQYPHEIVIADDGSTIETQNMIKELQTEYPITIQHIWHEDKGFRKTMIMNKAVKAATGDYIIQIDGDILLHPYFIADHLEIAEPGYFIRGGRTLINAFKTRFFLHRNALRPQKSNLMRSNNKFNAFRIPFLANIFSGVSEDVTHVKGCNMAYWKKDFIAVNGYNNDINGWGHEDIELAIRLHNSGIKMKKVKFKAIAYHLHHPLNSRNCEEKNMEISNLALNKKIIRAKNGYDSL</sequence>
<comment type="caution">
    <text evidence="4">The sequence shown here is derived from an EMBL/GenBank/DDBJ whole genome shotgun (WGS) entry which is preliminary data.</text>
</comment>
<organism evidence="4 5">
    <name type="scientific">Bacteroides nordii</name>
    <dbReference type="NCBI Taxonomy" id="291645"/>
    <lineage>
        <taxon>Bacteria</taxon>
        <taxon>Pseudomonadati</taxon>
        <taxon>Bacteroidota</taxon>
        <taxon>Bacteroidia</taxon>
        <taxon>Bacteroidales</taxon>
        <taxon>Bacteroidaceae</taxon>
        <taxon>Bacteroides</taxon>
    </lineage>
</organism>
<evidence type="ECO:0000259" key="3">
    <source>
        <dbReference type="Pfam" id="PF02709"/>
    </source>
</evidence>
<evidence type="ECO:0000256" key="1">
    <source>
        <dbReference type="ARBA" id="ARBA00022679"/>
    </source>
</evidence>
<dbReference type="Pfam" id="PF02709">
    <property type="entry name" value="Glyco_transf_7C"/>
    <property type="match status" value="1"/>
</dbReference>
<dbReference type="InterPro" id="IPR027791">
    <property type="entry name" value="Galactosyl_T_C"/>
</dbReference>
<evidence type="ECO:0000313" key="5">
    <source>
        <dbReference type="Proteomes" id="UP000284379"/>
    </source>
</evidence>
<reference evidence="4 5" key="1">
    <citation type="submission" date="2018-08" db="EMBL/GenBank/DDBJ databases">
        <title>A genome reference for cultivated species of the human gut microbiota.</title>
        <authorList>
            <person name="Zou Y."/>
            <person name="Xue W."/>
            <person name="Luo G."/>
        </authorList>
    </citation>
    <scope>NUCLEOTIDE SEQUENCE [LARGE SCALE GENOMIC DNA]</scope>
    <source>
        <strain evidence="4 5">AM40-30BH</strain>
    </source>
</reference>
<dbReference type="Gene3D" id="3.90.550.10">
    <property type="entry name" value="Spore Coat Polysaccharide Biosynthesis Protein SpsA, Chain A"/>
    <property type="match status" value="1"/>
</dbReference>
<feature type="domain" description="Galactosyltransferase C-terminal" evidence="3">
    <location>
        <begin position="168"/>
        <end position="228"/>
    </location>
</feature>
<accession>A0A413VSI0</accession>
<dbReference type="GO" id="GO:0016740">
    <property type="term" value="F:transferase activity"/>
    <property type="evidence" value="ECO:0007669"/>
    <property type="project" value="UniProtKB-KW"/>
</dbReference>
<protein>
    <submittedName>
        <fullName evidence="4">Glycosyltransferase</fullName>
    </submittedName>
</protein>
<keyword evidence="1 4" id="KW-0808">Transferase</keyword>
<dbReference type="RefSeq" id="WP_122201264.1">
    <property type="nucleotide sequence ID" value="NZ_CABJFV010000004.1"/>
</dbReference>
<dbReference type="InterPro" id="IPR029044">
    <property type="entry name" value="Nucleotide-diphossugar_trans"/>
</dbReference>
<dbReference type="AlphaFoldDB" id="A0A413VSI0"/>
<evidence type="ECO:0000259" key="2">
    <source>
        <dbReference type="Pfam" id="PF00535"/>
    </source>
</evidence>
<dbReference type="PANTHER" id="PTHR43685">
    <property type="entry name" value="GLYCOSYLTRANSFERASE"/>
    <property type="match status" value="1"/>
</dbReference>
<feature type="domain" description="Glycosyltransferase 2-like" evidence="2">
    <location>
        <begin position="4"/>
        <end position="157"/>
    </location>
</feature>
<proteinExistence type="predicted"/>